<gene>
    <name evidence="2" type="ORF">S01H1_45470</name>
</gene>
<feature type="non-terminal residue" evidence="2">
    <location>
        <position position="90"/>
    </location>
</feature>
<keyword evidence="1" id="KW-0472">Membrane</keyword>
<name>X0U4G8_9ZZZZ</name>
<dbReference type="EMBL" id="BARS01029055">
    <property type="protein sequence ID" value="GAG00644.1"/>
    <property type="molecule type" value="Genomic_DNA"/>
</dbReference>
<comment type="caution">
    <text evidence="2">The sequence shown here is derived from an EMBL/GenBank/DDBJ whole genome shotgun (WGS) entry which is preliminary data.</text>
</comment>
<reference evidence="2" key="1">
    <citation type="journal article" date="2014" name="Front. Microbiol.">
        <title>High frequency of phylogenetically diverse reductive dehalogenase-homologous genes in deep subseafloor sedimentary metagenomes.</title>
        <authorList>
            <person name="Kawai M."/>
            <person name="Futagami T."/>
            <person name="Toyoda A."/>
            <person name="Takaki Y."/>
            <person name="Nishi S."/>
            <person name="Hori S."/>
            <person name="Arai W."/>
            <person name="Tsubouchi T."/>
            <person name="Morono Y."/>
            <person name="Uchiyama I."/>
            <person name="Ito T."/>
            <person name="Fujiyama A."/>
            <person name="Inagaki F."/>
            <person name="Takami H."/>
        </authorList>
    </citation>
    <scope>NUCLEOTIDE SEQUENCE</scope>
    <source>
        <strain evidence="2">Expedition CK06-06</strain>
    </source>
</reference>
<feature type="transmembrane region" description="Helical" evidence="1">
    <location>
        <begin position="6"/>
        <end position="26"/>
    </location>
</feature>
<keyword evidence="1" id="KW-1133">Transmembrane helix</keyword>
<evidence type="ECO:0000256" key="1">
    <source>
        <dbReference type="SAM" id="Phobius"/>
    </source>
</evidence>
<accession>X0U4G8</accession>
<keyword evidence="1" id="KW-0812">Transmembrane</keyword>
<dbReference type="AlphaFoldDB" id="X0U4G8"/>
<sequence>MALEIAAATAAYGSLVVIVGVIIYRIGQYSKKSDQTTERLTKHVDVNHRDYSVALTSLNDKLDDVGTAVEGIRGYLQLGDYRTHPRNGNK</sequence>
<organism evidence="2">
    <name type="scientific">marine sediment metagenome</name>
    <dbReference type="NCBI Taxonomy" id="412755"/>
    <lineage>
        <taxon>unclassified sequences</taxon>
        <taxon>metagenomes</taxon>
        <taxon>ecological metagenomes</taxon>
    </lineage>
</organism>
<proteinExistence type="predicted"/>
<evidence type="ECO:0000313" key="2">
    <source>
        <dbReference type="EMBL" id="GAG00644.1"/>
    </source>
</evidence>
<protein>
    <submittedName>
        <fullName evidence="2">Uncharacterized protein</fullName>
    </submittedName>
</protein>